<dbReference type="PANTHER" id="PTHR43523:SF2">
    <property type="entry name" value="GLUCOSE-1-PHOSPHATE ADENYLYLTRANSFERASE"/>
    <property type="match status" value="1"/>
</dbReference>
<dbReference type="CDD" id="cd02508">
    <property type="entry name" value="ADP_Glucose_PP"/>
    <property type="match status" value="1"/>
</dbReference>
<protein>
    <recommendedName>
        <fullName evidence="9">Glucose-1-phosphate adenylyltransferase</fullName>
        <ecNumber evidence="9">2.7.7.27</ecNumber>
    </recommendedName>
    <alternativeName>
        <fullName evidence="9">ADP-glucose pyrophosphorylase</fullName>
        <shortName evidence="9">ADPGlc PPase</shortName>
    </alternativeName>
    <alternativeName>
        <fullName evidence="9">ADP-glucose synthase</fullName>
    </alternativeName>
</protein>
<accession>A0A0F7FA53</accession>
<dbReference type="OrthoDB" id="9801810at2"/>
<reference evidence="12 13" key="1">
    <citation type="submission" date="2015-03" db="EMBL/GenBank/DDBJ databases">
        <authorList>
            <person name="Abdul Halim M."/>
        </authorList>
    </citation>
    <scope>NUCLEOTIDE SEQUENCE [LARGE SCALE GENOMIC DNA]</scope>
    <source>
        <strain evidence="12 13">ATCC 35681</strain>
    </source>
</reference>
<dbReference type="GO" id="GO:0005524">
    <property type="term" value="F:ATP binding"/>
    <property type="evidence" value="ECO:0007669"/>
    <property type="project" value="UniProtKB-KW"/>
</dbReference>
<dbReference type="Gene3D" id="2.160.10.10">
    <property type="entry name" value="Hexapeptide repeat proteins"/>
    <property type="match status" value="1"/>
</dbReference>
<feature type="binding site" evidence="9">
    <location>
        <position position="99"/>
    </location>
    <ligand>
        <name>alpha-D-glucose 1-phosphate</name>
        <dbReference type="ChEBI" id="CHEBI:58601"/>
    </ligand>
</feature>
<evidence type="ECO:0000259" key="11">
    <source>
        <dbReference type="Pfam" id="PF24894"/>
    </source>
</evidence>
<dbReference type="NCBIfam" id="NF003670">
    <property type="entry name" value="PRK05293.1"/>
    <property type="match status" value="1"/>
</dbReference>
<evidence type="ECO:0000256" key="1">
    <source>
        <dbReference type="ARBA" id="ARBA00010443"/>
    </source>
</evidence>
<dbReference type="AlphaFoldDB" id="A0A0F7FA53"/>
<dbReference type="PATRIC" id="fig|1333534.5.peg.2441"/>
<dbReference type="GO" id="GO:0008878">
    <property type="term" value="F:glucose-1-phosphate adenylyltransferase activity"/>
    <property type="evidence" value="ECO:0007669"/>
    <property type="project" value="UniProtKB-UniRule"/>
</dbReference>
<dbReference type="Gene3D" id="3.90.550.10">
    <property type="entry name" value="Spore Coat Polysaccharide Biosynthesis Protein SpsA, Chain A"/>
    <property type="match status" value="1"/>
</dbReference>
<feature type="domain" description="Glucose-1-phosphate adenylyltransferase/Bifunctional protein GlmU-like C-terminal hexapeptide" evidence="11">
    <location>
        <begin position="295"/>
        <end position="360"/>
    </location>
</feature>
<evidence type="ECO:0000256" key="7">
    <source>
        <dbReference type="ARBA" id="ARBA00023056"/>
    </source>
</evidence>
<evidence type="ECO:0000256" key="9">
    <source>
        <dbReference type="HAMAP-Rule" id="MF_00624"/>
    </source>
</evidence>
<keyword evidence="4 9" id="KW-0548">Nucleotidyltransferase</keyword>
<comment type="catalytic activity">
    <reaction evidence="9">
        <text>alpha-D-glucose 1-phosphate + ATP + H(+) = ADP-alpha-D-glucose + diphosphate</text>
        <dbReference type="Rhea" id="RHEA:12120"/>
        <dbReference type="ChEBI" id="CHEBI:15378"/>
        <dbReference type="ChEBI" id="CHEBI:30616"/>
        <dbReference type="ChEBI" id="CHEBI:33019"/>
        <dbReference type="ChEBI" id="CHEBI:57498"/>
        <dbReference type="ChEBI" id="CHEBI:58601"/>
        <dbReference type="EC" id="2.7.7.27"/>
    </reaction>
</comment>
<dbReference type="InterPro" id="IPR011004">
    <property type="entry name" value="Trimer_LpxA-like_sf"/>
</dbReference>
<dbReference type="InterPro" id="IPR005836">
    <property type="entry name" value="ADP_Glu_pyroP_CS"/>
</dbReference>
<keyword evidence="6 9" id="KW-0067">ATP-binding</keyword>
<dbReference type="InterPro" id="IPR005835">
    <property type="entry name" value="NTP_transferase_dom"/>
</dbReference>
<evidence type="ECO:0000313" key="12">
    <source>
        <dbReference type="EMBL" id="AKG35027.1"/>
    </source>
</evidence>
<feature type="binding site" evidence="9">
    <location>
        <position position="190"/>
    </location>
    <ligand>
        <name>alpha-D-glucose 1-phosphate</name>
        <dbReference type="ChEBI" id="CHEBI:58601"/>
    </ligand>
</feature>
<evidence type="ECO:0000256" key="2">
    <source>
        <dbReference type="ARBA" id="ARBA00022600"/>
    </source>
</evidence>
<dbReference type="PROSITE" id="PS00810">
    <property type="entry name" value="ADP_GLC_PYROPHOSPH_3"/>
    <property type="match status" value="1"/>
</dbReference>
<keyword evidence="3 9" id="KW-0808">Transferase</keyword>
<comment type="pathway">
    <text evidence="9">Glycan biosynthesis; glycogen biosynthesis.</text>
</comment>
<dbReference type="Pfam" id="PF24894">
    <property type="entry name" value="Hexapep_GlmU"/>
    <property type="match status" value="1"/>
</dbReference>
<dbReference type="InterPro" id="IPR029044">
    <property type="entry name" value="Nucleotide-diphossugar_trans"/>
</dbReference>
<dbReference type="SUPFAM" id="SSF53448">
    <property type="entry name" value="Nucleotide-diphospho-sugar transferases"/>
    <property type="match status" value="1"/>
</dbReference>
<comment type="caution">
    <text evidence="9">Lacks conserved residue(s) required for the propagation of feature annotation.</text>
</comment>
<feature type="site" description="Could play a key role in the communication between the regulatory and the substrate sites" evidence="9">
    <location>
        <position position="60"/>
    </location>
</feature>
<comment type="subunit">
    <text evidence="9">Homotetramer.</text>
</comment>
<evidence type="ECO:0000259" key="10">
    <source>
        <dbReference type="Pfam" id="PF00483"/>
    </source>
</evidence>
<feature type="binding site" evidence="9">
    <location>
        <begin position="179"/>
        <end position="180"/>
    </location>
    <ligand>
        <name>alpha-D-glucose 1-phosphate</name>
        <dbReference type="ChEBI" id="CHEBI:58601"/>
    </ligand>
</feature>
<dbReference type="HAMAP" id="MF_00624">
    <property type="entry name" value="GlgC"/>
    <property type="match status" value="1"/>
</dbReference>
<dbReference type="SUPFAM" id="SSF51161">
    <property type="entry name" value="Trimeric LpxA-like enzymes"/>
    <property type="match status" value="1"/>
</dbReference>
<evidence type="ECO:0000256" key="3">
    <source>
        <dbReference type="ARBA" id="ARBA00022679"/>
    </source>
</evidence>
<dbReference type="Pfam" id="PF00483">
    <property type="entry name" value="NTP_transferase"/>
    <property type="match status" value="1"/>
</dbReference>
<proteinExistence type="inferred from homology"/>
<dbReference type="UniPathway" id="UPA00164"/>
<feature type="binding site" evidence="9">
    <location>
        <position position="164"/>
    </location>
    <ligand>
        <name>alpha-D-glucose 1-phosphate</name>
        <dbReference type="ChEBI" id="CHEBI:58601"/>
    </ligand>
</feature>
<dbReference type="RefSeq" id="WP_025694268.1">
    <property type="nucleotide sequence ID" value="NZ_ASQQ01000101.1"/>
</dbReference>
<keyword evidence="5 9" id="KW-0547">Nucleotide-binding</keyword>
<keyword evidence="7 9" id="KW-0320">Glycogen biosynthesis</keyword>
<comment type="similarity">
    <text evidence="1 9">Belongs to the bacterial/plant glucose-1-phosphate adenylyltransferase family.</text>
</comment>
<dbReference type="Proteomes" id="UP000034189">
    <property type="component" value="Chromosome"/>
</dbReference>
<dbReference type="PANTHER" id="PTHR43523">
    <property type="entry name" value="GLUCOSE-1-PHOSPHATE ADENYLYLTRANSFERASE-RELATED"/>
    <property type="match status" value="1"/>
</dbReference>
<reference evidence="12 13" key="2">
    <citation type="journal article" date="2016" name="Genome Announc.">
        <title>Genome Sequence of a Gram-Positive Diazotroph, Paenibacillus durus Type Strain ATCC 35681.</title>
        <authorList>
            <person name="Halim M.A."/>
            <person name="Rahman A.Y."/>
            <person name="Sim K.S."/>
            <person name="Yam H.C."/>
            <person name="Rahim A.A."/>
            <person name="Ghazali A.H."/>
            <person name="Najimudin N."/>
        </authorList>
    </citation>
    <scope>NUCLEOTIDE SEQUENCE [LARGE SCALE GENOMIC DNA]</scope>
    <source>
        <strain evidence="12 13">ATCC 35681</strain>
    </source>
</reference>
<dbReference type="HOGENOM" id="CLU_029499_14_0_9"/>
<evidence type="ECO:0000313" key="13">
    <source>
        <dbReference type="Proteomes" id="UP000034189"/>
    </source>
</evidence>
<keyword evidence="2 9" id="KW-0321">Glycogen metabolism</keyword>
<evidence type="ECO:0000256" key="8">
    <source>
        <dbReference type="ARBA" id="ARBA00023277"/>
    </source>
</evidence>
<organism evidence="12 13">
    <name type="scientific">Paenibacillus durus ATCC 35681</name>
    <dbReference type="NCBI Taxonomy" id="1333534"/>
    <lineage>
        <taxon>Bacteria</taxon>
        <taxon>Bacillati</taxon>
        <taxon>Bacillota</taxon>
        <taxon>Bacilli</taxon>
        <taxon>Bacillales</taxon>
        <taxon>Paenibacillaceae</taxon>
        <taxon>Paenibacillus</taxon>
    </lineage>
</organism>
<dbReference type="GO" id="GO:0005978">
    <property type="term" value="P:glycogen biosynthetic process"/>
    <property type="evidence" value="ECO:0007669"/>
    <property type="project" value="UniProtKB-UniRule"/>
</dbReference>
<evidence type="ECO:0000256" key="5">
    <source>
        <dbReference type="ARBA" id="ARBA00022741"/>
    </source>
</evidence>
<name>A0A0F7FA53_PAEDU</name>
<dbReference type="InterPro" id="IPR011831">
    <property type="entry name" value="ADP-Glc_PPase"/>
</dbReference>
<dbReference type="EC" id="2.7.7.27" evidence="9"/>
<dbReference type="InterPro" id="IPR023049">
    <property type="entry name" value="GlgC_bac"/>
</dbReference>
<sequence length="409" mass="44998">MGKKDCIAMLLAGGEGRRLAPLTSSMAKPAVPFGGHFRIIDFPLSNCVNSGIDTIGVLTQYEAGSLHSHIGTGEPWGLRTEQRKGVTLLPSGSEGRDSYTGTADAIYKNIPYIDNLNVENVLILSGDHIYHMDYRQMLDYHLAKNAETTISVMEVPWDEASRFGVMNVDDDLKITSFVEKPKQPESNLASMGIYIFRWDYLKAHLLKDAANKNSSHDFGKDVIPAMLRSEDPLFAFRFKGYWRDVGTVESLWEAHMDLLQRDKGWKFNNANWPMYSRSQISRPSVVRAKGPSADAECLVSEHASVEGSIQCSVIFDNVEIGKTAVVKNSVIMPGARIGKNVYIENAIIGEDALIKDGAVVKGSIDRIAVAGPRETIAPKPLILTQPSRLLQDVYEKAGTGRLRAGGLLS</sequence>
<dbReference type="EMBL" id="CP011114">
    <property type="protein sequence ID" value="AKG35027.1"/>
    <property type="molecule type" value="Genomic_DNA"/>
</dbReference>
<dbReference type="NCBIfam" id="TIGR02091">
    <property type="entry name" value="glgC"/>
    <property type="match status" value="1"/>
</dbReference>
<keyword evidence="8 9" id="KW-0119">Carbohydrate metabolism</keyword>
<gene>
    <name evidence="9 12" type="primary">glgC</name>
    <name evidence="12" type="ORF">VK70_11040</name>
</gene>
<evidence type="ECO:0000256" key="6">
    <source>
        <dbReference type="ARBA" id="ARBA00022840"/>
    </source>
</evidence>
<comment type="function">
    <text evidence="9">Involved in the biosynthesis of ADP-glucose, a building block required for the elongation reactions to produce glycogen. Catalyzes the reaction between ATP and alpha-D-glucose 1-phosphate (G1P) to produce pyrophosphate and ADP-Glc.</text>
</comment>
<dbReference type="InterPro" id="IPR056818">
    <property type="entry name" value="GlmU/GlgC-like_hexapep"/>
</dbReference>
<feature type="domain" description="Nucleotidyl transferase" evidence="10">
    <location>
        <begin position="8"/>
        <end position="260"/>
    </location>
</feature>
<evidence type="ECO:0000256" key="4">
    <source>
        <dbReference type="ARBA" id="ARBA00022695"/>
    </source>
</evidence>